<keyword evidence="2" id="KW-1185">Reference proteome</keyword>
<evidence type="ECO:0000313" key="2">
    <source>
        <dbReference type="Proteomes" id="UP000026915"/>
    </source>
</evidence>
<accession>A0A061DKT7</accession>
<evidence type="ECO:0000313" key="1">
    <source>
        <dbReference type="EMBL" id="EOX93419.1"/>
    </source>
</evidence>
<reference evidence="1 2" key="1">
    <citation type="journal article" date="2013" name="Genome Biol.">
        <title>The genome sequence of the most widely cultivated cacao type and its use to identify candidate genes regulating pod color.</title>
        <authorList>
            <person name="Motamayor J.C."/>
            <person name="Mockaitis K."/>
            <person name="Schmutz J."/>
            <person name="Haiminen N."/>
            <person name="Iii D.L."/>
            <person name="Cornejo O."/>
            <person name="Findley S.D."/>
            <person name="Zheng P."/>
            <person name="Utro F."/>
            <person name="Royaert S."/>
            <person name="Saski C."/>
            <person name="Jenkins J."/>
            <person name="Podicheti R."/>
            <person name="Zhao M."/>
            <person name="Scheffler B.E."/>
            <person name="Stack J.C."/>
            <person name="Feltus F.A."/>
            <person name="Mustiga G.M."/>
            <person name="Amores F."/>
            <person name="Phillips W."/>
            <person name="Marelli J.P."/>
            <person name="May G.D."/>
            <person name="Shapiro H."/>
            <person name="Ma J."/>
            <person name="Bustamante C.D."/>
            <person name="Schnell R.J."/>
            <person name="Main D."/>
            <person name="Gilbert D."/>
            <person name="Parida L."/>
            <person name="Kuhn D.N."/>
        </authorList>
    </citation>
    <scope>NUCLEOTIDE SEQUENCE [LARGE SCALE GENOMIC DNA]</scope>
    <source>
        <strain evidence="2">cv. Matina 1-6</strain>
    </source>
</reference>
<sequence length="74" mass="7989">MFANILLVGKKLNALVDTGTSDLFASVETAKMLRLNTKAGASYTKTINSKEVPTKGTMSNVIVQQAKWVSKESI</sequence>
<organism evidence="1 2">
    <name type="scientific">Theobroma cacao</name>
    <name type="common">Cacao</name>
    <name type="synonym">Cocoa</name>
    <dbReference type="NCBI Taxonomy" id="3641"/>
    <lineage>
        <taxon>Eukaryota</taxon>
        <taxon>Viridiplantae</taxon>
        <taxon>Streptophyta</taxon>
        <taxon>Embryophyta</taxon>
        <taxon>Tracheophyta</taxon>
        <taxon>Spermatophyta</taxon>
        <taxon>Magnoliopsida</taxon>
        <taxon>eudicotyledons</taxon>
        <taxon>Gunneridae</taxon>
        <taxon>Pentapetalae</taxon>
        <taxon>rosids</taxon>
        <taxon>malvids</taxon>
        <taxon>Malvales</taxon>
        <taxon>Malvaceae</taxon>
        <taxon>Byttnerioideae</taxon>
        <taxon>Theobroma</taxon>
    </lineage>
</organism>
<dbReference type="EMBL" id="CM001879">
    <property type="protein sequence ID" value="EOX93419.1"/>
    <property type="molecule type" value="Genomic_DNA"/>
</dbReference>
<protein>
    <recommendedName>
        <fullName evidence="3">Aspartyl protease</fullName>
    </recommendedName>
</protein>
<dbReference type="InParanoid" id="A0A061DKT7"/>
<dbReference type="Pfam" id="PF13650">
    <property type="entry name" value="Asp_protease_2"/>
    <property type="match status" value="1"/>
</dbReference>
<dbReference type="Proteomes" id="UP000026915">
    <property type="component" value="Chromosome 1"/>
</dbReference>
<dbReference type="Gramene" id="EOX93419">
    <property type="protein sequence ID" value="EOX93419"/>
    <property type="gene ID" value="TCM_002296"/>
</dbReference>
<evidence type="ECO:0008006" key="3">
    <source>
        <dbReference type="Google" id="ProtNLM"/>
    </source>
</evidence>
<gene>
    <name evidence="1" type="ORF">TCM_002296</name>
</gene>
<dbReference type="HOGENOM" id="CLU_2692740_0_0_1"/>
<proteinExistence type="predicted"/>
<name>A0A061DKT7_THECC</name>
<dbReference type="AlphaFoldDB" id="A0A061DKT7"/>